<feature type="transmembrane region" description="Helical" evidence="1">
    <location>
        <begin position="31"/>
        <end position="56"/>
    </location>
</feature>
<proteinExistence type="predicted"/>
<sequence>MLHDIKHLKLITYYAKVKSCVRRGNPLTFSIMFGLMLFAFGLAVLYIICAIINGIVGSYAKAVIQIIYSVFLLILVFGVLFGPFFYNVYNSATYIIGNIKYNHNSIKVNGVNYYIISELRNTGHNNEYLVQTKEQIKASRKFPVIYSIYSVRKHQIISGITCSCAEDIPSNTKKYCRHFGWRILAVIGSVMVLFILFFVSFHNLISVPNVIRFLRWATRI</sequence>
<dbReference type="KEGG" id="lji:ELX58_03655"/>
<keyword evidence="3" id="KW-1185">Reference proteome</keyword>
<evidence type="ECO:0000313" key="3">
    <source>
        <dbReference type="Proteomes" id="UP000294321"/>
    </source>
</evidence>
<accession>A0A4P6ZL39</accession>
<keyword evidence="1" id="KW-0472">Membrane</keyword>
<protein>
    <submittedName>
        <fullName evidence="2">Uncharacterized protein</fullName>
    </submittedName>
</protein>
<organism evidence="2 3">
    <name type="scientific">Acetilactobacillus jinshanensis</name>
    <dbReference type="NCBI Taxonomy" id="1720083"/>
    <lineage>
        <taxon>Bacteria</taxon>
        <taxon>Bacillati</taxon>
        <taxon>Bacillota</taxon>
        <taxon>Bacilli</taxon>
        <taxon>Lactobacillales</taxon>
        <taxon>Lactobacillaceae</taxon>
        <taxon>Acetilactobacillus</taxon>
    </lineage>
</organism>
<evidence type="ECO:0000256" key="1">
    <source>
        <dbReference type="SAM" id="Phobius"/>
    </source>
</evidence>
<gene>
    <name evidence="2" type="ORF">ELX58_03655</name>
</gene>
<dbReference type="AlphaFoldDB" id="A0A4P6ZL39"/>
<evidence type="ECO:0000313" key="2">
    <source>
        <dbReference type="EMBL" id="QBP18247.1"/>
    </source>
</evidence>
<keyword evidence="1" id="KW-0812">Transmembrane</keyword>
<dbReference type="RefSeq" id="WP_133441807.1">
    <property type="nucleotide sequence ID" value="NZ_CP034726.1"/>
</dbReference>
<name>A0A4P6ZL39_9LACO</name>
<feature type="transmembrane region" description="Helical" evidence="1">
    <location>
        <begin position="62"/>
        <end position="86"/>
    </location>
</feature>
<dbReference type="Proteomes" id="UP000294321">
    <property type="component" value="Chromosome"/>
</dbReference>
<dbReference type="EMBL" id="CP034726">
    <property type="protein sequence ID" value="QBP18247.1"/>
    <property type="molecule type" value="Genomic_DNA"/>
</dbReference>
<keyword evidence="1" id="KW-1133">Transmembrane helix</keyword>
<reference evidence="3" key="1">
    <citation type="submission" date="2018-12" db="EMBL/GenBank/DDBJ databases">
        <title>A new species of lactobacillus.</title>
        <authorList>
            <person name="Jian Y."/>
            <person name="Xin L."/>
            <person name="Hong Z.J."/>
            <person name="Ming L.Z."/>
            <person name="Hong X.Z."/>
        </authorList>
    </citation>
    <scope>NUCLEOTIDE SEQUENCE [LARGE SCALE GENOMIC DNA]</scope>
    <source>
        <strain evidence="3">HSLZ-75</strain>
    </source>
</reference>
<feature type="transmembrane region" description="Helical" evidence="1">
    <location>
        <begin position="183"/>
        <end position="205"/>
    </location>
</feature>